<comment type="similarity">
    <text evidence="2 7">Belongs to the purine permeases (TC 2.A.7.14) family.</text>
</comment>
<dbReference type="EMBL" id="CAKOAT010665154">
    <property type="protein sequence ID" value="CAH8385457.1"/>
    <property type="molecule type" value="Genomic_DNA"/>
</dbReference>
<evidence type="ECO:0000256" key="7">
    <source>
        <dbReference type="RuleBase" id="RU368015"/>
    </source>
</evidence>
<evidence type="ECO:0000256" key="3">
    <source>
        <dbReference type="ARBA" id="ARBA00022448"/>
    </source>
</evidence>
<feature type="transmembrane region" description="Helical" evidence="7">
    <location>
        <begin position="329"/>
        <end position="349"/>
    </location>
</feature>
<dbReference type="InterPro" id="IPR030182">
    <property type="entry name" value="PUP_plant"/>
</dbReference>
<feature type="transmembrane region" description="Helical" evidence="7">
    <location>
        <begin position="296"/>
        <end position="322"/>
    </location>
</feature>
<feature type="transmembrane region" description="Helical" evidence="7">
    <location>
        <begin position="211"/>
        <end position="233"/>
    </location>
</feature>
<evidence type="ECO:0000256" key="4">
    <source>
        <dbReference type="ARBA" id="ARBA00022692"/>
    </source>
</evidence>
<comment type="subcellular location">
    <subcellularLocation>
        <location evidence="1 7">Membrane</location>
        <topology evidence="1 7">Multi-pass membrane protein</topology>
    </subcellularLocation>
</comment>
<keyword evidence="4 7" id="KW-0812">Transmembrane</keyword>
<dbReference type="GO" id="GO:0015211">
    <property type="term" value="F:purine nucleoside transmembrane transporter activity"/>
    <property type="evidence" value="ECO:0007669"/>
    <property type="project" value="UniProtKB-UniRule"/>
</dbReference>
<feature type="transmembrane region" description="Helical" evidence="7">
    <location>
        <begin position="43"/>
        <end position="65"/>
    </location>
</feature>
<sequence length="390" mass="43534">MAQNQPIFPIKPEEHSVHIPVSIERDSTTLTNSNQKPNHWPTILFSTIFVIIGQSIAKLLENFYYDKTNRTEINQHRQDDGVWTQSLLQTVGFPLLLLPFIILTTKKHNNTSVQFHYKSLAVIYICIGIIMSVQGRLSAMGKLEIPFLLFTLIYPTTQLLFTPIFARFINKIKFNRWVVISLVLAVGTVALSFTSTFGGEPGSSEESFSRGITAALFAGVCFSLFLCNIQNVFDNYIFKRTESSTTIRKPSFASVFEVIIFSSLVATLISVVGLLVAGEQHDLKREMSGFQNGKGAYVMVMVGQAVSWQLYWVGIVGLVFSVSSVLSNVISVVTWPIVSVLVVNLFDFGNFTGEGDDEFDIFKGVALITAVLSVAAYFFRLHKENRDSAY</sequence>
<comment type="caution">
    <text evidence="8">The sequence shown here is derived from an EMBL/GenBank/DDBJ whole genome shotgun (WGS) entry which is preliminary data.</text>
</comment>
<feature type="transmembrane region" description="Helical" evidence="7">
    <location>
        <begin position="85"/>
        <end position="103"/>
    </location>
</feature>
<name>A0ABC8LPL5_ERUVS</name>
<keyword evidence="9" id="KW-1185">Reference proteome</keyword>
<proteinExistence type="inferred from homology"/>
<gene>
    <name evidence="8" type="ORF">ERUC_LOCUS37940</name>
</gene>
<dbReference type="GO" id="GO:0005345">
    <property type="term" value="F:purine nucleobase transmembrane transporter activity"/>
    <property type="evidence" value="ECO:0007669"/>
    <property type="project" value="UniProtKB-UniRule"/>
</dbReference>
<dbReference type="PANTHER" id="PTHR31376:SF88">
    <property type="entry name" value="PURINE PERMEASE-RELATED"/>
    <property type="match status" value="1"/>
</dbReference>
<organism evidence="8 9">
    <name type="scientific">Eruca vesicaria subsp. sativa</name>
    <name type="common">Garden rocket</name>
    <name type="synonym">Eruca sativa</name>
    <dbReference type="NCBI Taxonomy" id="29727"/>
    <lineage>
        <taxon>Eukaryota</taxon>
        <taxon>Viridiplantae</taxon>
        <taxon>Streptophyta</taxon>
        <taxon>Embryophyta</taxon>
        <taxon>Tracheophyta</taxon>
        <taxon>Spermatophyta</taxon>
        <taxon>Magnoliopsida</taxon>
        <taxon>eudicotyledons</taxon>
        <taxon>Gunneridae</taxon>
        <taxon>Pentapetalae</taxon>
        <taxon>rosids</taxon>
        <taxon>malvids</taxon>
        <taxon>Brassicales</taxon>
        <taxon>Brassicaceae</taxon>
        <taxon>Brassiceae</taxon>
        <taxon>Eruca</taxon>
    </lineage>
</organism>
<reference evidence="8 9" key="1">
    <citation type="submission" date="2022-03" db="EMBL/GenBank/DDBJ databases">
        <authorList>
            <person name="Macdonald S."/>
            <person name="Ahmed S."/>
            <person name="Newling K."/>
        </authorList>
    </citation>
    <scope>NUCLEOTIDE SEQUENCE [LARGE SCALE GENOMIC DNA]</scope>
</reference>
<keyword evidence="6 7" id="KW-0472">Membrane</keyword>
<feature type="transmembrane region" description="Helical" evidence="7">
    <location>
        <begin position="115"/>
        <end position="133"/>
    </location>
</feature>
<protein>
    <recommendedName>
        <fullName evidence="7">Probable purine permease</fullName>
    </recommendedName>
</protein>
<evidence type="ECO:0000256" key="2">
    <source>
        <dbReference type="ARBA" id="ARBA00006213"/>
    </source>
</evidence>
<feature type="transmembrane region" description="Helical" evidence="7">
    <location>
        <begin position="254"/>
        <end position="276"/>
    </location>
</feature>
<evidence type="ECO:0000256" key="6">
    <source>
        <dbReference type="ARBA" id="ARBA00023136"/>
    </source>
</evidence>
<dbReference type="PANTHER" id="PTHR31376">
    <property type="entry name" value="OS09G0467300 PROTEIN-RELATED"/>
    <property type="match status" value="1"/>
</dbReference>
<keyword evidence="3 7" id="KW-0813">Transport</keyword>
<accession>A0ABC8LPL5</accession>
<evidence type="ECO:0000313" key="8">
    <source>
        <dbReference type="EMBL" id="CAH8385457.1"/>
    </source>
</evidence>
<evidence type="ECO:0000313" key="9">
    <source>
        <dbReference type="Proteomes" id="UP001642260"/>
    </source>
</evidence>
<dbReference type="Pfam" id="PF16913">
    <property type="entry name" value="PUNUT"/>
    <property type="match status" value="1"/>
</dbReference>
<dbReference type="AlphaFoldDB" id="A0ABC8LPL5"/>
<dbReference type="Proteomes" id="UP001642260">
    <property type="component" value="Unassembled WGS sequence"/>
</dbReference>
<feature type="transmembrane region" description="Helical" evidence="7">
    <location>
        <begin position="361"/>
        <end position="379"/>
    </location>
</feature>
<evidence type="ECO:0000256" key="1">
    <source>
        <dbReference type="ARBA" id="ARBA00004141"/>
    </source>
</evidence>
<dbReference type="GO" id="GO:0016020">
    <property type="term" value="C:membrane"/>
    <property type="evidence" value="ECO:0007669"/>
    <property type="project" value="UniProtKB-SubCell"/>
</dbReference>
<evidence type="ECO:0000256" key="5">
    <source>
        <dbReference type="ARBA" id="ARBA00022989"/>
    </source>
</evidence>
<feature type="transmembrane region" description="Helical" evidence="7">
    <location>
        <begin position="145"/>
        <end position="165"/>
    </location>
</feature>
<feature type="transmembrane region" description="Helical" evidence="7">
    <location>
        <begin position="177"/>
        <end position="199"/>
    </location>
</feature>
<keyword evidence="5 7" id="KW-1133">Transmembrane helix</keyword>